<evidence type="ECO:0000259" key="2">
    <source>
        <dbReference type="PROSITE" id="PS50835"/>
    </source>
</evidence>
<dbReference type="PANTHER" id="PTHR24104">
    <property type="entry name" value="E3 UBIQUITIN-PROTEIN LIGASE NHLRC1-RELATED"/>
    <property type="match status" value="1"/>
</dbReference>
<feature type="signal peptide" evidence="1">
    <location>
        <begin position="1"/>
        <end position="27"/>
    </location>
</feature>
<evidence type="ECO:0000313" key="3">
    <source>
        <dbReference type="EMBL" id="XAY06454.1"/>
    </source>
</evidence>
<feature type="domain" description="Ig-like" evidence="2">
    <location>
        <begin position="327"/>
        <end position="411"/>
    </location>
</feature>
<dbReference type="InterPro" id="IPR007110">
    <property type="entry name" value="Ig-like_dom"/>
</dbReference>
<dbReference type="Gene3D" id="2.120.10.30">
    <property type="entry name" value="TolB, C-terminal domain"/>
    <property type="match status" value="1"/>
</dbReference>
<dbReference type="PROSITE" id="PS50835">
    <property type="entry name" value="IG_LIKE"/>
    <property type="match status" value="1"/>
</dbReference>
<sequence length="701" mass="70461">MVGKVGLGRCAALVVTAVLGAAAAAPAADAAATGPTAIGQDSQGVSYVGFATGTTLMRIDASGAVLPSIPLDQPGPVDGISVDPSNNVWVDYGGSVSQLTSAGAVVSHFDHAVAPSCPDDAAHDPARYGGIAVTASTVFVAGRCNNAIEVYSRTGALQKTVTLPSGGFPRGIAYGVAQNGQPAKLYVALPDQGKVVTYNADTLASGSQPIHTLTPATPGGGSTPAPGGVFTDIYGQLIVTDMANNAVYFYDTNNNYSFYRTLGHPPGASSTLGSLSNPSALAVHAQDGTALANNLFIADTGNQRVQRWDSGGYTYWGTAAVASANPPAAAPTNLTKPGITGTPAVGQTLTCGNGTWSGSPTSYTRTWNRDGTPISGATATTYAVVAADAGKQITCAVKAINASGTSAASVSDPVTVAAAASAPANTAAPTITGTATTGQTVTCQPGTWTGSPTYAYRFLRGTTQVGTSSTYVITAADVGQALTCVVTATNAGGSTSATSAPVTPTAAVACPGRVGVSINGGASFTANQAVTLTIKPPAGATSVLIANDGGFGTATTQALAGNCAYTWTLAVSGTERLPKTVYVRFAGSGFDNNQTFTDDIVLDKTAPSLATSRVSRSVATSGAKLRALPAAAKARKAAWVLAVKAKDNSSGVAKVQYASKRGAKGRTVAYRARLTVSSPTAARWVRVIDRAGNPSRWVRSR</sequence>
<gene>
    <name evidence="3" type="ORF">DSM112329_03325</name>
</gene>
<keyword evidence="1" id="KW-0732">Signal</keyword>
<dbReference type="InterPro" id="IPR050952">
    <property type="entry name" value="TRIM-NHL_E3_ligases"/>
</dbReference>
<dbReference type="GO" id="GO:0043161">
    <property type="term" value="P:proteasome-mediated ubiquitin-dependent protein catabolic process"/>
    <property type="evidence" value="ECO:0007669"/>
    <property type="project" value="TreeGrafter"/>
</dbReference>
<dbReference type="Gene3D" id="2.130.10.10">
    <property type="entry name" value="YVTN repeat-like/Quinoprotein amine dehydrogenase"/>
    <property type="match status" value="1"/>
</dbReference>
<dbReference type="PANTHER" id="PTHR24104:SF25">
    <property type="entry name" value="PROTEIN LIN-41"/>
    <property type="match status" value="1"/>
</dbReference>
<dbReference type="Gene3D" id="2.60.40.2700">
    <property type="match status" value="2"/>
</dbReference>
<dbReference type="GO" id="GO:0008270">
    <property type="term" value="F:zinc ion binding"/>
    <property type="evidence" value="ECO:0007669"/>
    <property type="project" value="UniProtKB-KW"/>
</dbReference>
<name>A0AAU7AXW4_9ACTN</name>
<dbReference type="GO" id="GO:0000209">
    <property type="term" value="P:protein polyubiquitination"/>
    <property type="evidence" value="ECO:0007669"/>
    <property type="project" value="TreeGrafter"/>
</dbReference>
<dbReference type="SUPFAM" id="SSF101898">
    <property type="entry name" value="NHL repeat"/>
    <property type="match status" value="1"/>
</dbReference>
<proteinExistence type="predicted"/>
<dbReference type="KEGG" id="parq:DSM112329_03325"/>
<organism evidence="3">
    <name type="scientific">Paraconexibacter sp. AEG42_29</name>
    <dbReference type="NCBI Taxonomy" id="2997339"/>
    <lineage>
        <taxon>Bacteria</taxon>
        <taxon>Bacillati</taxon>
        <taxon>Actinomycetota</taxon>
        <taxon>Thermoleophilia</taxon>
        <taxon>Solirubrobacterales</taxon>
        <taxon>Paraconexibacteraceae</taxon>
        <taxon>Paraconexibacter</taxon>
    </lineage>
</organism>
<protein>
    <recommendedName>
        <fullName evidence="2">Ig-like domain-containing protein</fullName>
    </recommendedName>
</protein>
<dbReference type="AlphaFoldDB" id="A0AAU7AXW4"/>
<dbReference type="EMBL" id="CP114014">
    <property type="protein sequence ID" value="XAY06454.1"/>
    <property type="molecule type" value="Genomic_DNA"/>
</dbReference>
<dbReference type="InterPro" id="IPR011042">
    <property type="entry name" value="6-blade_b-propeller_TolB-like"/>
</dbReference>
<reference evidence="3" key="1">
    <citation type="submission" date="2022-12" db="EMBL/GenBank/DDBJ databases">
        <title>Paraconexibacter alkalitolerans sp. nov. and Baekduia alba sp. nov., isolated from soil and emended description of the genera Paraconexibacter (Chun et al., 2020) and Baekduia (An et al., 2020).</title>
        <authorList>
            <person name="Vieira S."/>
            <person name="Huber K.J."/>
            <person name="Geppert A."/>
            <person name="Wolf J."/>
            <person name="Neumann-Schaal M."/>
            <person name="Muesken M."/>
            <person name="Overmann J."/>
        </authorList>
    </citation>
    <scope>NUCLEOTIDE SEQUENCE</scope>
    <source>
        <strain evidence="3">AEG42_29</strain>
    </source>
</reference>
<accession>A0AAU7AXW4</accession>
<evidence type="ECO:0000256" key="1">
    <source>
        <dbReference type="SAM" id="SignalP"/>
    </source>
</evidence>
<dbReference type="InterPro" id="IPR015943">
    <property type="entry name" value="WD40/YVTN_repeat-like_dom_sf"/>
</dbReference>
<dbReference type="GO" id="GO:0061630">
    <property type="term" value="F:ubiquitin protein ligase activity"/>
    <property type="evidence" value="ECO:0007669"/>
    <property type="project" value="TreeGrafter"/>
</dbReference>
<feature type="chain" id="PRO_5043515170" description="Ig-like domain-containing protein" evidence="1">
    <location>
        <begin position="28"/>
        <end position="701"/>
    </location>
</feature>